<reference evidence="2" key="1">
    <citation type="submission" date="2020-11" db="EMBL/GenBank/DDBJ databases">
        <authorList>
            <consortium name="DOE Joint Genome Institute"/>
            <person name="Ahrendt S."/>
            <person name="Riley R."/>
            <person name="Andreopoulos W."/>
            <person name="LaButti K."/>
            <person name="Pangilinan J."/>
            <person name="Ruiz-duenas F.J."/>
            <person name="Barrasa J.M."/>
            <person name="Sanchez-Garcia M."/>
            <person name="Camarero S."/>
            <person name="Miyauchi S."/>
            <person name="Serrano A."/>
            <person name="Linde D."/>
            <person name="Babiker R."/>
            <person name="Drula E."/>
            <person name="Ayuso-Fernandez I."/>
            <person name="Pacheco R."/>
            <person name="Padilla G."/>
            <person name="Ferreira P."/>
            <person name="Barriuso J."/>
            <person name="Kellner H."/>
            <person name="Castanera R."/>
            <person name="Alfaro M."/>
            <person name="Ramirez L."/>
            <person name="Pisabarro A.G."/>
            <person name="Kuo A."/>
            <person name="Tritt A."/>
            <person name="Lipzen A."/>
            <person name="He G."/>
            <person name="Yan M."/>
            <person name="Ng V."/>
            <person name="Cullen D."/>
            <person name="Martin F."/>
            <person name="Rosso M.-N."/>
            <person name="Henrissat B."/>
            <person name="Hibbett D."/>
            <person name="Martinez A.T."/>
            <person name="Grigoriev I.V."/>
        </authorList>
    </citation>
    <scope>NUCLEOTIDE SEQUENCE</scope>
    <source>
        <strain evidence="2">AH 44721</strain>
    </source>
</reference>
<dbReference type="InterPro" id="IPR024535">
    <property type="entry name" value="RHGA/B-epi-like_pectate_lyase"/>
</dbReference>
<accession>A0A9P5NQN2</accession>
<dbReference type="AlphaFoldDB" id="A0A9P5NQN2"/>
<dbReference type="Gene3D" id="2.160.20.10">
    <property type="entry name" value="Single-stranded right-handed beta-helix, Pectin lyase-like"/>
    <property type="match status" value="2"/>
</dbReference>
<dbReference type="InterPro" id="IPR039279">
    <property type="entry name" value="QRT3-like"/>
</dbReference>
<evidence type="ECO:0000313" key="2">
    <source>
        <dbReference type="EMBL" id="KAF8900737.1"/>
    </source>
</evidence>
<evidence type="ECO:0000259" key="1">
    <source>
        <dbReference type="Pfam" id="PF12708"/>
    </source>
</evidence>
<dbReference type="SUPFAM" id="SSF51126">
    <property type="entry name" value="Pectin lyase-like"/>
    <property type="match status" value="2"/>
</dbReference>
<dbReference type="InterPro" id="IPR011050">
    <property type="entry name" value="Pectin_lyase_fold/virulence"/>
</dbReference>
<organism evidence="2 3">
    <name type="scientific">Gymnopilus junonius</name>
    <name type="common">Spectacular rustgill mushroom</name>
    <name type="synonym">Gymnopilus spectabilis subsp. junonius</name>
    <dbReference type="NCBI Taxonomy" id="109634"/>
    <lineage>
        <taxon>Eukaryota</taxon>
        <taxon>Fungi</taxon>
        <taxon>Dikarya</taxon>
        <taxon>Basidiomycota</taxon>
        <taxon>Agaricomycotina</taxon>
        <taxon>Agaricomycetes</taxon>
        <taxon>Agaricomycetidae</taxon>
        <taxon>Agaricales</taxon>
        <taxon>Agaricineae</taxon>
        <taxon>Hymenogastraceae</taxon>
        <taxon>Gymnopilus</taxon>
    </lineage>
</organism>
<keyword evidence="3" id="KW-1185">Reference proteome</keyword>
<dbReference type="InterPro" id="IPR012334">
    <property type="entry name" value="Pectin_lyas_fold"/>
</dbReference>
<evidence type="ECO:0000313" key="3">
    <source>
        <dbReference type="Proteomes" id="UP000724874"/>
    </source>
</evidence>
<gene>
    <name evidence="2" type="ORF">CPB84DRAFT_1747392</name>
</gene>
<comment type="caution">
    <text evidence="2">The sequence shown here is derived from an EMBL/GenBank/DDBJ whole genome shotgun (WGS) entry which is preliminary data.</text>
</comment>
<feature type="domain" description="Rhamnogalacturonase A/B/Epimerase-like pectate lyase" evidence="1">
    <location>
        <begin position="85"/>
        <end position="281"/>
    </location>
</feature>
<name>A0A9P5NQN2_GYMJU</name>
<dbReference type="OrthoDB" id="1046782at2759"/>
<dbReference type="PANTHER" id="PTHR33928">
    <property type="entry name" value="POLYGALACTURONASE QRT3"/>
    <property type="match status" value="1"/>
</dbReference>
<dbReference type="EMBL" id="JADNYJ010000046">
    <property type="protein sequence ID" value="KAF8900737.1"/>
    <property type="molecule type" value="Genomic_DNA"/>
</dbReference>
<dbReference type="Proteomes" id="UP000724874">
    <property type="component" value="Unassembled WGS sequence"/>
</dbReference>
<protein>
    <submittedName>
        <fullName evidence="2">Exo-beta-1,3-glucanase</fullName>
    </submittedName>
</protein>
<proteinExistence type="predicted"/>
<dbReference type="CDD" id="cd23668">
    <property type="entry name" value="GH55_beta13glucanase-like"/>
    <property type="match status" value="1"/>
</dbReference>
<sequence length="743" mass="80335">MSPPYPPPQPSAATTSTNDLGLFTDMTPSILKSPFKFLSPSSHQSTTSPMKSTTSPFWLENIKHQGISPFHDDSAGTRCSEMSRTYVISAPIVAYYYTQLIGDAKNPPTLLAAHSFDGMAVIDANPYIPGGGGAQYYQATNNFFRSIRNFVIDVRQYVDRLFASRSNFPDVLRFLRVPAHKSQGTGIHWQVAQATSLMNIVFELSAAPNTAHQGIWMENGSGGFMGDLIFNGGKFGIWGGNQQFTVRNITVNNAQTGVYSLWNWGWTYQDVKFNDCQVGFDIQTGGLTVDSQTTGAQAIIDAVVTNTPIFIRTSQPSNGSLAGSLVVNNAKLINVPIAVGVLDGPVVLSGTIPPVPFKIIESWAQGNVYEGSDAQARFVQGVLPPPQRPLSLLGPDGRIVSHGHPQYEDYDVNDFVSARDYGAVGDGVTDDTEALQALFSQFSSSKIIFLDAGFYIVSSTLTIPTGTRLVGEAWSVLAGQGPAFQDQSNPQVVFKIGEKGEQAHQNTEITDVIFTTVGPAAGAIVVEWNAREPEGVQGGAGMWDSHIRLAGSAGTNLDGSTCPKFGSDSYDNCFAAFMSLHITPQATGYFEGTWVWLADHDLDLEGEAQITAYAGRGILSESRGPVWMIGTASEHHVIYQYNLVGAKNHYMGLIQTESDSENILIFGAGLYSFFVSYKQDCISTRNCQAQIADIDTGSTNINIFSLSTVASTYQLSVEGTGIIDQKDNIDGFASTVTAWKSRW</sequence>
<dbReference type="GO" id="GO:0004650">
    <property type="term" value="F:polygalacturonase activity"/>
    <property type="evidence" value="ECO:0007669"/>
    <property type="project" value="InterPro"/>
</dbReference>
<feature type="domain" description="Rhamnogalacturonase A/B/Epimerase-like pectate lyase" evidence="1">
    <location>
        <begin position="415"/>
        <end position="475"/>
    </location>
</feature>
<dbReference type="Pfam" id="PF12708">
    <property type="entry name" value="Pect-lyase_RHGA_epim"/>
    <property type="match status" value="2"/>
</dbReference>
<dbReference type="PANTHER" id="PTHR33928:SF2">
    <property type="entry name" value="PECTATE LYASE SUPERFAMILY PROTEIN DOMAIN-CONTAINING PROTEIN-RELATED"/>
    <property type="match status" value="1"/>
</dbReference>